<dbReference type="GO" id="GO:0005886">
    <property type="term" value="C:plasma membrane"/>
    <property type="evidence" value="ECO:0007669"/>
    <property type="project" value="UniProtKB-SubCell"/>
</dbReference>
<evidence type="ECO:0000313" key="11">
    <source>
        <dbReference type="EMBL" id="KAF7145682.1"/>
    </source>
</evidence>
<keyword evidence="4 8" id="KW-1003">Cell membrane</keyword>
<keyword evidence="5 8" id="KW-0812">Transmembrane</keyword>
<evidence type="ECO:0000256" key="3">
    <source>
        <dbReference type="ARBA" id="ARBA00011489"/>
    </source>
</evidence>
<dbReference type="EMBL" id="WJXA01000004">
    <property type="protein sequence ID" value="KAF7145682.1"/>
    <property type="molecule type" value="Genomic_DNA"/>
</dbReference>
<evidence type="ECO:0000256" key="8">
    <source>
        <dbReference type="RuleBase" id="RU361233"/>
    </source>
</evidence>
<feature type="region of interest" description="Disordered" evidence="9">
    <location>
        <begin position="1"/>
        <end position="32"/>
    </location>
</feature>
<feature type="domain" description="Casparian strip membrane protein" evidence="10">
    <location>
        <begin position="49"/>
        <end position="180"/>
    </location>
</feature>
<evidence type="ECO:0000256" key="9">
    <source>
        <dbReference type="SAM" id="MobiDB-lite"/>
    </source>
</evidence>
<feature type="transmembrane region" description="Helical" evidence="8">
    <location>
        <begin position="89"/>
        <end position="108"/>
    </location>
</feature>
<comment type="similarity">
    <text evidence="2 8">Belongs to the Casparian strip membrane proteins (CASP) family.</text>
</comment>
<feature type="compositionally biased region" description="Polar residues" evidence="9">
    <location>
        <begin position="1"/>
        <end position="16"/>
    </location>
</feature>
<evidence type="ECO:0000256" key="2">
    <source>
        <dbReference type="ARBA" id="ARBA00007651"/>
    </source>
</evidence>
<reference evidence="11" key="1">
    <citation type="submission" date="2019-11" db="EMBL/GenBank/DDBJ databases">
        <authorList>
            <person name="Liu Y."/>
            <person name="Hou J."/>
            <person name="Li T.-Q."/>
            <person name="Guan C.-H."/>
            <person name="Wu X."/>
            <person name="Wu H.-Z."/>
            <person name="Ling F."/>
            <person name="Zhang R."/>
            <person name="Shi X.-G."/>
            <person name="Ren J.-P."/>
            <person name="Chen E.-F."/>
            <person name="Sun J.-M."/>
        </authorList>
    </citation>
    <scope>NUCLEOTIDE SEQUENCE</scope>
    <source>
        <strain evidence="11">Adult_tree_wgs_1</strain>
        <tissue evidence="11">Leaves</tissue>
    </source>
</reference>
<gene>
    <name evidence="11" type="ORF">RHSIM_Rhsim04G0124200</name>
</gene>
<dbReference type="InterPro" id="IPR006702">
    <property type="entry name" value="CASP_dom"/>
</dbReference>
<comment type="subcellular location">
    <subcellularLocation>
        <location evidence="1 8">Cell membrane</location>
        <topology evidence="1 8">Multi-pass membrane protein</topology>
    </subcellularLocation>
</comment>
<sequence length="198" mass="21626">MTGTDDSTKTASSTLLEPTAPPARNVENQAPASGFGAPEIPGGWRAQDQLKIGSLALRGLGFLFSFLAFIIMVTNNYGDGENFDNYEEYRYVLAIAIMSTIYTVAQLVRQVHGLFTGRQLFPPRNLAVLDFLGDQIMAYLLISALSSAIPQTNRMRVWKDTIFTDSSAAAISMEFFAFLALAVSALISGYKLSNQSYV</sequence>
<name>A0A834H3Q6_RHOSS</name>
<feature type="transmembrane region" description="Helical" evidence="8">
    <location>
        <begin position="128"/>
        <end position="149"/>
    </location>
</feature>
<protein>
    <recommendedName>
        <fullName evidence="8">CASP-like protein</fullName>
    </recommendedName>
</protein>
<evidence type="ECO:0000256" key="7">
    <source>
        <dbReference type="ARBA" id="ARBA00023136"/>
    </source>
</evidence>
<evidence type="ECO:0000259" key="10">
    <source>
        <dbReference type="Pfam" id="PF04535"/>
    </source>
</evidence>
<dbReference type="Pfam" id="PF04535">
    <property type="entry name" value="CASP_dom"/>
    <property type="match status" value="1"/>
</dbReference>
<feature type="transmembrane region" description="Helical" evidence="8">
    <location>
        <begin position="55"/>
        <end position="77"/>
    </location>
</feature>
<comment type="caution">
    <text evidence="11">The sequence shown here is derived from an EMBL/GenBank/DDBJ whole genome shotgun (WGS) entry which is preliminary data.</text>
</comment>
<evidence type="ECO:0000256" key="1">
    <source>
        <dbReference type="ARBA" id="ARBA00004651"/>
    </source>
</evidence>
<dbReference type="PANTHER" id="PTHR33573">
    <property type="entry name" value="CASP-LIKE PROTEIN 4A4"/>
    <property type="match status" value="1"/>
</dbReference>
<proteinExistence type="inferred from homology"/>
<comment type="subunit">
    <text evidence="3 8">Homodimer and heterodimers.</text>
</comment>
<keyword evidence="12" id="KW-1185">Reference proteome</keyword>
<keyword evidence="7 8" id="KW-0472">Membrane</keyword>
<evidence type="ECO:0000256" key="4">
    <source>
        <dbReference type="ARBA" id="ARBA00022475"/>
    </source>
</evidence>
<dbReference type="Proteomes" id="UP000626092">
    <property type="component" value="Unassembled WGS sequence"/>
</dbReference>
<keyword evidence="6 8" id="KW-1133">Transmembrane helix</keyword>
<accession>A0A834H3Q6</accession>
<dbReference type="OrthoDB" id="1924823at2759"/>
<dbReference type="AlphaFoldDB" id="A0A834H3Q6"/>
<evidence type="ECO:0000313" key="12">
    <source>
        <dbReference type="Proteomes" id="UP000626092"/>
    </source>
</evidence>
<organism evidence="11 12">
    <name type="scientific">Rhododendron simsii</name>
    <name type="common">Sims's rhododendron</name>
    <dbReference type="NCBI Taxonomy" id="118357"/>
    <lineage>
        <taxon>Eukaryota</taxon>
        <taxon>Viridiplantae</taxon>
        <taxon>Streptophyta</taxon>
        <taxon>Embryophyta</taxon>
        <taxon>Tracheophyta</taxon>
        <taxon>Spermatophyta</taxon>
        <taxon>Magnoliopsida</taxon>
        <taxon>eudicotyledons</taxon>
        <taxon>Gunneridae</taxon>
        <taxon>Pentapetalae</taxon>
        <taxon>asterids</taxon>
        <taxon>Ericales</taxon>
        <taxon>Ericaceae</taxon>
        <taxon>Ericoideae</taxon>
        <taxon>Rhodoreae</taxon>
        <taxon>Rhododendron</taxon>
    </lineage>
</organism>
<evidence type="ECO:0000256" key="5">
    <source>
        <dbReference type="ARBA" id="ARBA00022692"/>
    </source>
</evidence>
<evidence type="ECO:0000256" key="6">
    <source>
        <dbReference type="ARBA" id="ARBA00022989"/>
    </source>
</evidence>
<feature type="transmembrane region" description="Helical" evidence="8">
    <location>
        <begin position="169"/>
        <end position="190"/>
    </location>
</feature>
<dbReference type="PANTHER" id="PTHR33573:SF57">
    <property type="entry name" value="CASP-LIKE PROTEIN 4B1"/>
    <property type="match status" value="1"/>
</dbReference>